<sequence>MPTEKKFDWMALPGEIKWEILDYLTPNRTMNPYFYKRNHARSIWPTRQYAQDVGKIPLMLYQVELTLPGEIFWKLAEECDMIEKTAIRGNLFFFDKPENLARWLRETKPYHLSQVRKMHLSFTHGDFIRFFNSDLQPGRKGHGSFVAAARTLGQLALKCLYLEPQASDDMKIHTYFRQPQPFGCHAKAVGYIVGLFTRRLLRTKKIVLCGLYYRPHWQGVLNDSFHAANVARETIIRAKEKGNKVDVFEQLHSDSPGYDALSDGRKLHQIREREETPQAHGGTLVPRRHSLLNGAIAHASQYQFKEGTDLPHRREEDEDEVLWPCECRVTCTEDYFDIRDPPPSPPPPRQKESEEEECTSQAEVPDQQHEKSSAGGHQEPQADSVASQDTCNDEDEEAENWMPECTELNGADFWLV</sequence>
<proteinExistence type="predicted"/>
<dbReference type="EMBL" id="AHHD01000298">
    <property type="protein sequence ID" value="EKG15430.1"/>
    <property type="molecule type" value="Genomic_DNA"/>
</dbReference>
<feature type="region of interest" description="Disordered" evidence="1">
    <location>
        <begin position="335"/>
        <end position="416"/>
    </location>
</feature>
<dbReference type="OrthoDB" id="3935570at2759"/>
<dbReference type="HOGENOM" id="CLU_660689_0_0_1"/>
<evidence type="ECO:0000313" key="2">
    <source>
        <dbReference type="EMBL" id="EKG15430.1"/>
    </source>
</evidence>
<dbReference type="VEuPathDB" id="FungiDB:MPH_07354"/>
<evidence type="ECO:0000256" key="1">
    <source>
        <dbReference type="SAM" id="MobiDB-lite"/>
    </source>
</evidence>
<dbReference type="Proteomes" id="UP000007129">
    <property type="component" value="Unassembled WGS sequence"/>
</dbReference>
<protein>
    <submittedName>
        <fullName evidence="2">Uncharacterized protein</fullName>
    </submittedName>
</protein>
<dbReference type="AlphaFoldDB" id="K2SF12"/>
<gene>
    <name evidence="2" type="ORF">MPH_07354</name>
</gene>
<accession>K2SF12</accession>
<name>K2SF12_MACPH</name>
<comment type="caution">
    <text evidence="2">The sequence shown here is derived from an EMBL/GenBank/DDBJ whole genome shotgun (WGS) entry which is preliminary data.</text>
</comment>
<reference evidence="2 3" key="1">
    <citation type="journal article" date="2012" name="BMC Genomics">
        <title>Tools to kill: Genome of one of the most destructive plant pathogenic fungi Macrophomina phaseolina.</title>
        <authorList>
            <person name="Islam M.S."/>
            <person name="Haque M.S."/>
            <person name="Islam M.M."/>
            <person name="Emdad E.M."/>
            <person name="Halim A."/>
            <person name="Hossen Q.M.M."/>
            <person name="Hossain M.Z."/>
            <person name="Ahmed B."/>
            <person name="Rahim S."/>
            <person name="Rahman M.S."/>
            <person name="Alam M.M."/>
            <person name="Hou S."/>
            <person name="Wan X."/>
            <person name="Saito J.A."/>
            <person name="Alam M."/>
        </authorList>
    </citation>
    <scope>NUCLEOTIDE SEQUENCE [LARGE SCALE GENOMIC DNA]</scope>
    <source>
        <strain evidence="2 3">MS6</strain>
    </source>
</reference>
<organism evidence="2 3">
    <name type="scientific">Macrophomina phaseolina (strain MS6)</name>
    <name type="common">Charcoal rot fungus</name>
    <dbReference type="NCBI Taxonomy" id="1126212"/>
    <lineage>
        <taxon>Eukaryota</taxon>
        <taxon>Fungi</taxon>
        <taxon>Dikarya</taxon>
        <taxon>Ascomycota</taxon>
        <taxon>Pezizomycotina</taxon>
        <taxon>Dothideomycetes</taxon>
        <taxon>Dothideomycetes incertae sedis</taxon>
        <taxon>Botryosphaeriales</taxon>
        <taxon>Botryosphaeriaceae</taxon>
        <taxon>Macrophomina</taxon>
    </lineage>
</organism>
<dbReference type="InParanoid" id="K2SF12"/>
<evidence type="ECO:0000313" key="3">
    <source>
        <dbReference type="Proteomes" id="UP000007129"/>
    </source>
</evidence>